<dbReference type="HOGENOM" id="CLU_489737_0_0_5"/>
<organism evidence="1 2">
    <name type="scientific">Bradyrhizobium oligotrophicum S58</name>
    <dbReference type="NCBI Taxonomy" id="1245469"/>
    <lineage>
        <taxon>Bacteria</taxon>
        <taxon>Pseudomonadati</taxon>
        <taxon>Pseudomonadota</taxon>
        <taxon>Alphaproteobacteria</taxon>
        <taxon>Hyphomicrobiales</taxon>
        <taxon>Nitrobacteraceae</taxon>
        <taxon>Bradyrhizobium</taxon>
    </lineage>
</organism>
<dbReference type="Gene3D" id="3.90.226.10">
    <property type="entry name" value="2-enoyl-CoA Hydratase, Chain A, domain 1"/>
    <property type="match status" value="2"/>
</dbReference>
<accession>M4ZKB1</accession>
<dbReference type="EMBL" id="AP012603">
    <property type="protein sequence ID" value="BAM86685.1"/>
    <property type="molecule type" value="Genomic_DNA"/>
</dbReference>
<dbReference type="eggNOG" id="COG1024">
    <property type="taxonomic scope" value="Bacteria"/>
</dbReference>
<dbReference type="STRING" id="1245469.S58_06710"/>
<sequence length="562" mass="61976">MAGEDRVLAGGKTFIDFQTDPSRYKHWKLSIDGDVATLAMDVDENGGLFEGYQLKLNSYDLGVDIELADAVQRLRFEQPEVKVVVLRSAKPRVFCAGANIRMLAGATHAHKVNFCKFTNETRNGFEDSSENSGQRFITVVNGTAAGGGYELALATDHIILADDGSSSVSLPEVPLLAVLPGTGGLTRVVDKRKVRRDRADAFCTTEEGVKGKRAVQWRLVDEIAPNSKVDAKVAERAKEFAAASKRNGSGKGVALTPLKRVIDASSVRYGFVNVDIDRTARIATITISAPEAAPPADIDGMIAQGASFWPLQVARELDDAILHLRINELGIAMLVFKSHGDRAQVLAHDAFLEVNKAHWLANEIRHYWKRVLKRIDVTSRTLVTLVEPGSCFAGTLAELVFASDRSYMLIGTIQGDNRPAPAIELSAMNFGPYPMSHGLTRLESRFLTDPRDLERVREQVGKPLEADEAEELGLVTFALDDIDWEDEIRVFLEERASFSPDSLTGLEANLRFAGPETMESKIFARLTAWQNWIFQRPNAVGEEGALRRYGTGERPQYDMTRV</sequence>
<dbReference type="RefSeq" id="WP_015663822.1">
    <property type="nucleotide sequence ID" value="NC_020453.1"/>
</dbReference>
<keyword evidence="2" id="KW-1185">Reference proteome</keyword>
<dbReference type="Proteomes" id="UP000011841">
    <property type="component" value="Chromosome"/>
</dbReference>
<evidence type="ECO:0000313" key="2">
    <source>
        <dbReference type="Proteomes" id="UP000011841"/>
    </source>
</evidence>
<dbReference type="OrthoDB" id="7234377at2"/>
<dbReference type="GO" id="GO:0006635">
    <property type="term" value="P:fatty acid beta-oxidation"/>
    <property type="evidence" value="ECO:0007669"/>
    <property type="project" value="TreeGrafter"/>
</dbReference>
<gene>
    <name evidence="1" type="ORF">S58_06710</name>
</gene>
<reference evidence="1 2" key="1">
    <citation type="journal article" date="2013" name="Appl. Environ. Microbiol.">
        <title>Genome analysis suggests that the soil oligotrophic bacterium Agromonas oligotrophica (Bradyrhizobium oligotrophicum) is a nitrogen-fixing symbiont of Aeschynomene indica.</title>
        <authorList>
            <person name="Okubo T."/>
            <person name="Fukushima S."/>
            <person name="Itakura M."/>
            <person name="Oshima K."/>
            <person name="Longtonglang A."/>
            <person name="Teaumroong N."/>
            <person name="Mitsui H."/>
            <person name="Hattori M."/>
            <person name="Hattori R."/>
            <person name="Hattori T."/>
            <person name="Minamisawa K."/>
        </authorList>
    </citation>
    <scope>NUCLEOTIDE SEQUENCE [LARGE SCALE GENOMIC DNA]</scope>
    <source>
        <strain evidence="1 2">S58</strain>
    </source>
</reference>
<dbReference type="InterPro" id="IPR001753">
    <property type="entry name" value="Enoyl-CoA_hydra/iso"/>
</dbReference>
<dbReference type="Pfam" id="PF00378">
    <property type="entry name" value="ECH_1"/>
    <property type="match status" value="1"/>
</dbReference>
<dbReference type="GeneID" id="301814671"/>
<dbReference type="AlphaFoldDB" id="M4ZKB1"/>
<dbReference type="InterPro" id="IPR017633">
    <property type="entry name" value="Benz-CoA_dihydrodiol_lyase"/>
</dbReference>
<dbReference type="GO" id="GO:0016829">
    <property type="term" value="F:lyase activity"/>
    <property type="evidence" value="ECO:0007669"/>
    <property type="project" value="InterPro"/>
</dbReference>
<dbReference type="NCBIfam" id="TIGR03222">
    <property type="entry name" value="benzo_boxC"/>
    <property type="match status" value="1"/>
</dbReference>
<dbReference type="GO" id="GO:0016853">
    <property type="term" value="F:isomerase activity"/>
    <property type="evidence" value="ECO:0007669"/>
    <property type="project" value="UniProtKB-KW"/>
</dbReference>
<proteinExistence type="predicted"/>
<dbReference type="CDD" id="cd06558">
    <property type="entry name" value="crotonase-like"/>
    <property type="match status" value="1"/>
</dbReference>
<dbReference type="PATRIC" id="fig|1245469.3.peg.685"/>
<keyword evidence="1" id="KW-0413">Isomerase</keyword>
<dbReference type="InterPro" id="IPR029045">
    <property type="entry name" value="ClpP/crotonase-like_dom_sf"/>
</dbReference>
<dbReference type="PANTHER" id="PTHR11941:SF54">
    <property type="entry name" value="ENOYL-COA HYDRATASE, MITOCHONDRIAL"/>
    <property type="match status" value="1"/>
</dbReference>
<evidence type="ECO:0000313" key="1">
    <source>
        <dbReference type="EMBL" id="BAM86685.1"/>
    </source>
</evidence>
<protein>
    <submittedName>
        <fullName evidence="1">Putative enoyl-CoA hydratase/isomerase</fullName>
    </submittedName>
</protein>
<dbReference type="SUPFAM" id="SSF52096">
    <property type="entry name" value="ClpP/crotonase"/>
    <property type="match status" value="2"/>
</dbReference>
<name>M4ZKB1_9BRAD</name>
<dbReference type="KEGG" id="aol:S58_06710"/>
<dbReference type="PANTHER" id="PTHR11941">
    <property type="entry name" value="ENOYL-COA HYDRATASE-RELATED"/>
    <property type="match status" value="1"/>
</dbReference>